<dbReference type="EMBL" id="KN847496">
    <property type="protein sequence ID" value="KIW13902.1"/>
    <property type="molecule type" value="Genomic_DNA"/>
</dbReference>
<proteinExistence type="predicted"/>
<dbReference type="OrthoDB" id="1668230at2759"/>
<dbReference type="InterPro" id="IPR011009">
    <property type="entry name" value="Kinase-like_dom_sf"/>
</dbReference>
<accession>A0A0D1ZM41</accession>
<dbReference type="SUPFAM" id="SSF56112">
    <property type="entry name" value="Protein kinase-like (PK-like)"/>
    <property type="match status" value="1"/>
</dbReference>
<reference evidence="2 3" key="1">
    <citation type="submission" date="2015-01" db="EMBL/GenBank/DDBJ databases">
        <title>The Genome Sequence of Exophiala spinifera CBS89968.</title>
        <authorList>
            <consortium name="The Broad Institute Genomics Platform"/>
            <person name="Cuomo C."/>
            <person name="de Hoog S."/>
            <person name="Gorbushina A."/>
            <person name="Stielow B."/>
            <person name="Teixiera M."/>
            <person name="Abouelleil A."/>
            <person name="Chapman S.B."/>
            <person name="Priest M."/>
            <person name="Young S.K."/>
            <person name="Wortman J."/>
            <person name="Nusbaum C."/>
            <person name="Birren B."/>
        </authorList>
    </citation>
    <scope>NUCLEOTIDE SEQUENCE [LARGE SCALE GENOMIC DNA]</scope>
    <source>
        <strain evidence="2 3">CBS 89968</strain>
    </source>
</reference>
<dbReference type="SMART" id="SM00220">
    <property type="entry name" value="S_TKc"/>
    <property type="match status" value="1"/>
</dbReference>
<evidence type="ECO:0000313" key="3">
    <source>
        <dbReference type="Proteomes" id="UP000053328"/>
    </source>
</evidence>
<dbReference type="RefSeq" id="XP_016234118.1">
    <property type="nucleotide sequence ID" value="XM_016381016.1"/>
</dbReference>
<evidence type="ECO:0000313" key="2">
    <source>
        <dbReference type="EMBL" id="KIW13902.1"/>
    </source>
</evidence>
<dbReference type="Gene3D" id="1.10.510.10">
    <property type="entry name" value="Transferase(Phosphotransferase) domain 1"/>
    <property type="match status" value="1"/>
</dbReference>
<gene>
    <name evidence="2" type="ORF">PV08_06683</name>
</gene>
<dbReference type="AlphaFoldDB" id="A0A0D1ZM41"/>
<sequence>MPDNTWLNPYKLCSLKCLSSGPSQGIVYELDDSSVIKVPFQYPVGGGSTIDEQHDHLELSLKSFRCFKQECRIYEVLSKYSHPNIVARLQSSKSDCIILERVESLKESWKKSTKCFHQIWIFELVNVLSFLEEELGYLHGDITISNIGIGHDNRLKVFDFGSAVHKTDEDFESQVLEDQFNVANCIYFLATGKDVFAKARSAADINRIRRDLQKGKYPYSASAKMYQEVIEACWSQKRFSSFKHLKKALEILQEQTASDLVLSMHEVNAVNTCPSPDLFLEGLMKEESWMDEEEYCVAWSKMGFEIPLV</sequence>
<dbReference type="GO" id="GO:0005524">
    <property type="term" value="F:ATP binding"/>
    <property type="evidence" value="ECO:0007669"/>
    <property type="project" value="InterPro"/>
</dbReference>
<dbReference type="InterPro" id="IPR000719">
    <property type="entry name" value="Prot_kinase_dom"/>
</dbReference>
<dbReference type="Proteomes" id="UP000053328">
    <property type="component" value="Unassembled WGS sequence"/>
</dbReference>
<dbReference type="VEuPathDB" id="FungiDB:PV08_06683"/>
<dbReference type="GeneID" id="27333766"/>
<dbReference type="HOGENOM" id="CLU_072627_0_0_1"/>
<name>A0A0D1ZM41_9EURO</name>
<dbReference type="STRING" id="91928.A0A0D1ZM41"/>
<keyword evidence="3" id="KW-1185">Reference proteome</keyword>
<protein>
    <recommendedName>
        <fullName evidence="1">Protein kinase domain-containing protein</fullName>
    </recommendedName>
</protein>
<evidence type="ECO:0000259" key="1">
    <source>
        <dbReference type="SMART" id="SM00220"/>
    </source>
</evidence>
<organism evidence="2 3">
    <name type="scientific">Exophiala spinifera</name>
    <dbReference type="NCBI Taxonomy" id="91928"/>
    <lineage>
        <taxon>Eukaryota</taxon>
        <taxon>Fungi</taxon>
        <taxon>Dikarya</taxon>
        <taxon>Ascomycota</taxon>
        <taxon>Pezizomycotina</taxon>
        <taxon>Eurotiomycetes</taxon>
        <taxon>Chaetothyriomycetidae</taxon>
        <taxon>Chaetothyriales</taxon>
        <taxon>Herpotrichiellaceae</taxon>
        <taxon>Exophiala</taxon>
    </lineage>
</organism>
<feature type="domain" description="Protein kinase" evidence="1">
    <location>
        <begin position="12"/>
        <end position="252"/>
    </location>
</feature>
<dbReference type="GO" id="GO:0004672">
    <property type="term" value="F:protein kinase activity"/>
    <property type="evidence" value="ECO:0007669"/>
    <property type="project" value="InterPro"/>
</dbReference>